<name>A0A2G9YXP1_9BACT</name>
<comment type="caution">
    <text evidence="22">The sequence shown here is derived from an EMBL/GenBank/DDBJ whole genome shotgun (WGS) entry which is preliminary data.</text>
</comment>
<dbReference type="GO" id="GO:0032153">
    <property type="term" value="C:cell division site"/>
    <property type="evidence" value="ECO:0007669"/>
    <property type="project" value="TreeGrafter"/>
</dbReference>
<keyword evidence="8" id="KW-0133">Cell shape</keyword>
<keyword evidence="12" id="KW-0131">Cell cycle</keyword>
<evidence type="ECO:0000256" key="16">
    <source>
        <dbReference type="ARBA" id="ARBA00038053"/>
    </source>
</evidence>
<dbReference type="AlphaFoldDB" id="A0A2G9YXP1"/>
<feature type="transmembrane region" description="Helical" evidence="21">
    <location>
        <begin position="188"/>
        <end position="208"/>
    </location>
</feature>
<keyword evidence="10 21" id="KW-1133">Transmembrane helix</keyword>
<feature type="transmembrane region" description="Helical" evidence="21">
    <location>
        <begin position="143"/>
        <end position="160"/>
    </location>
</feature>
<keyword evidence="11 21" id="KW-0472">Membrane</keyword>
<evidence type="ECO:0000256" key="9">
    <source>
        <dbReference type="ARBA" id="ARBA00022984"/>
    </source>
</evidence>
<dbReference type="EC" id="2.4.99.28" evidence="19"/>
<comment type="pathway">
    <text evidence="2">Cell wall biogenesis; peptidoglycan biosynthesis.</text>
</comment>
<comment type="subcellular location">
    <subcellularLocation>
        <location evidence="1">Cell membrane</location>
        <topology evidence="1">Multi-pass membrane protein</topology>
    </subcellularLocation>
</comment>
<evidence type="ECO:0000256" key="14">
    <source>
        <dbReference type="ARBA" id="ARBA00032370"/>
    </source>
</evidence>
<feature type="transmembrane region" description="Helical" evidence="21">
    <location>
        <begin position="306"/>
        <end position="333"/>
    </location>
</feature>
<keyword evidence="6" id="KW-0808">Transferase</keyword>
<evidence type="ECO:0000313" key="23">
    <source>
        <dbReference type="Proteomes" id="UP000230273"/>
    </source>
</evidence>
<evidence type="ECO:0000256" key="21">
    <source>
        <dbReference type="SAM" id="Phobius"/>
    </source>
</evidence>
<dbReference type="GO" id="GO:0008360">
    <property type="term" value="P:regulation of cell shape"/>
    <property type="evidence" value="ECO:0007669"/>
    <property type="project" value="UniProtKB-KW"/>
</dbReference>
<keyword evidence="4" id="KW-0132">Cell division</keyword>
<proteinExistence type="inferred from homology"/>
<protein>
    <recommendedName>
        <fullName evidence="17">Probable peptidoglycan glycosyltransferase FtsW</fullName>
        <ecNumber evidence="19">2.4.99.28</ecNumber>
    </recommendedName>
    <alternativeName>
        <fullName evidence="18">Cell division protein FtsW</fullName>
    </alternativeName>
    <alternativeName>
        <fullName evidence="15">Cell wall polymerase</fullName>
    </alternativeName>
    <alternativeName>
        <fullName evidence="14">Peptidoglycan polymerase</fullName>
    </alternativeName>
</protein>
<feature type="transmembrane region" description="Helical" evidence="21">
    <location>
        <begin position="111"/>
        <end position="131"/>
    </location>
</feature>
<feature type="transmembrane region" description="Helical" evidence="21">
    <location>
        <begin position="48"/>
        <end position="66"/>
    </location>
</feature>
<dbReference type="NCBIfam" id="TIGR02614">
    <property type="entry name" value="ftsW"/>
    <property type="match status" value="1"/>
</dbReference>
<evidence type="ECO:0000256" key="2">
    <source>
        <dbReference type="ARBA" id="ARBA00004752"/>
    </source>
</evidence>
<keyword evidence="13" id="KW-0961">Cell wall biogenesis/degradation</keyword>
<feature type="transmembrane region" description="Helical" evidence="21">
    <location>
        <begin position="339"/>
        <end position="360"/>
    </location>
</feature>
<feature type="transmembrane region" description="Helical" evidence="21">
    <location>
        <begin position="166"/>
        <end position="181"/>
    </location>
</feature>
<evidence type="ECO:0000256" key="4">
    <source>
        <dbReference type="ARBA" id="ARBA00022618"/>
    </source>
</evidence>
<keyword evidence="9" id="KW-0573">Peptidoglycan synthesis</keyword>
<organism evidence="22 23">
    <name type="scientific">Candidatus Nealsonbacteria bacterium CG23_combo_of_CG06-09_8_20_14_all_38_19</name>
    <dbReference type="NCBI Taxonomy" id="1974721"/>
    <lineage>
        <taxon>Bacteria</taxon>
        <taxon>Candidatus Nealsoniibacteriota</taxon>
    </lineage>
</organism>
<dbReference type="Pfam" id="PF01098">
    <property type="entry name" value="FTSW_RODA_SPOVE"/>
    <property type="match status" value="1"/>
</dbReference>
<accession>A0A2G9YXP1</accession>
<evidence type="ECO:0000256" key="6">
    <source>
        <dbReference type="ARBA" id="ARBA00022679"/>
    </source>
</evidence>
<comment type="similarity">
    <text evidence="16">Belongs to the SEDS family. FtsW subfamily.</text>
</comment>
<evidence type="ECO:0000256" key="19">
    <source>
        <dbReference type="ARBA" id="ARBA00044770"/>
    </source>
</evidence>
<dbReference type="EMBL" id="PCRP01000004">
    <property type="protein sequence ID" value="PIP23987.1"/>
    <property type="molecule type" value="Genomic_DNA"/>
</dbReference>
<dbReference type="InterPro" id="IPR013437">
    <property type="entry name" value="FtsW"/>
</dbReference>
<evidence type="ECO:0000256" key="17">
    <source>
        <dbReference type="ARBA" id="ARBA00041185"/>
    </source>
</evidence>
<feature type="transmembrane region" description="Helical" evidence="21">
    <location>
        <begin position="73"/>
        <end position="91"/>
    </location>
</feature>
<sequence>MKTHPPDYILLCTVVILIILGILILASVSTSYAQVKFGSTFYFLNHQIIYGLLPGLILGILAYKIPLPVLKKICLFLFLTNLIFLAIVFLPKIGSRLYGASRWVDLGPFSFQPSEFLKVTFILYLSAWLVGIQEKNAKRTTKAFIAFFIIIGVVGLILILQPDISTLAIIVAVGLLIYFLSDTPIWHTFLVSLIGLAILIPLINFTPYRISRILVFLNPEADPMGQGYQIKQALITAGSGGIFGLGLGMSRQKFGFLPESISDAIFVIFAEETGFLGSTILIILFLIFIWRGFVIAKRSADSFSKFAALGVSIWIALQAFINIGGMISVLPVVGIPLPFVSYGGSALIAELIGTGILLNISKNTT</sequence>
<evidence type="ECO:0000256" key="8">
    <source>
        <dbReference type="ARBA" id="ARBA00022960"/>
    </source>
</evidence>
<evidence type="ECO:0000256" key="12">
    <source>
        <dbReference type="ARBA" id="ARBA00023306"/>
    </source>
</evidence>
<dbReference type="GO" id="GO:0009252">
    <property type="term" value="P:peptidoglycan biosynthetic process"/>
    <property type="evidence" value="ECO:0007669"/>
    <property type="project" value="UniProtKB-KW"/>
</dbReference>
<dbReference type="GO" id="GO:0051301">
    <property type="term" value="P:cell division"/>
    <property type="evidence" value="ECO:0007669"/>
    <property type="project" value="UniProtKB-KW"/>
</dbReference>
<evidence type="ECO:0000256" key="13">
    <source>
        <dbReference type="ARBA" id="ARBA00023316"/>
    </source>
</evidence>
<keyword evidence="7 21" id="KW-0812">Transmembrane</keyword>
<dbReference type="InterPro" id="IPR001182">
    <property type="entry name" value="FtsW/RodA"/>
</dbReference>
<gene>
    <name evidence="22" type="primary">ftsW</name>
    <name evidence="22" type="ORF">COX36_00185</name>
</gene>
<evidence type="ECO:0000256" key="11">
    <source>
        <dbReference type="ARBA" id="ARBA00023136"/>
    </source>
</evidence>
<evidence type="ECO:0000256" key="5">
    <source>
        <dbReference type="ARBA" id="ARBA00022676"/>
    </source>
</evidence>
<dbReference type="GO" id="GO:0015648">
    <property type="term" value="F:lipid-linked peptidoglycan transporter activity"/>
    <property type="evidence" value="ECO:0007669"/>
    <property type="project" value="TreeGrafter"/>
</dbReference>
<evidence type="ECO:0000256" key="15">
    <source>
        <dbReference type="ARBA" id="ARBA00033270"/>
    </source>
</evidence>
<evidence type="ECO:0000256" key="18">
    <source>
        <dbReference type="ARBA" id="ARBA00041418"/>
    </source>
</evidence>
<reference evidence="22 23" key="1">
    <citation type="submission" date="2017-09" db="EMBL/GenBank/DDBJ databases">
        <title>Depth-based differentiation of microbial function through sediment-hosted aquifers and enrichment of novel symbionts in the deep terrestrial subsurface.</title>
        <authorList>
            <person name="Probst A.J."/>
            <person name="Ladd B."/>
            <person name="Jarett J.K."/>
            <person name="Geller-Mcgrath D.E."/>
            <person name="Sieber C.M."/>
            <person name="Emerson J.B."/>
            <person name="Anantharaman K."/>
            <person name="Thomas B.C."/>
            <person name="Malmstrom R."/>
            <person name="Stieglmeier M."/>
            <person name="Klingl A."/>
            <person name="Woyke T."/>
            <person name="Ryan C.M."/>
            <person name="Banfield J.F."/>
        </authorList>
    </citation>
    <scope>NUCLEOTIDE SEQUENCE [LARGE SCALE GENOMIC DNA]</scope>
    <source>
        <strain evidence="22">CG23_combo_of_CG06-09_8_20_14_all_38_19</strain>
    </source>
</reference>
<evidence type="ECO:0000256" key="10">
    <source>
        <dbReference type="ARBA" id="ARBA00022989"/>
    </source>
</evidence>
<keyword evidence="5" id="KW-0328">Glycosyltransferase</keyword>
<feature type="transmembrane region" description="Helical" evidence="21">
    <location>
        <begin position="7"/>
        <end position="28"/>
    </location>
</feature>
<dbReference type="Proteomes" id="UP000230273">
    <property type="component" value="Unassembled WGS sequence"/>
</dbReference>
<keyword evidence="3" id="KW-1003">Cell membrane</keyword>
<comment type="catalytic activity">
    <reaction evidence="20">
        <text>[GlcNAc-(1-&gt;4)-Mur2Ac(oyl-L-Ala-gamma-D-Glu-L-Lys-D-Ala-D-Ala)](n)-di-trans,octa-cis-undecaprenyl diphosphate + beta-D-GlcNAc-(1-&gt;4)-Mur2Ac(oyl-L-Ala-gamma-D-Glu-L-Lys-D-Ala-D-Ala)-di-trans,octa-cis-undecaprenyl diphosphate = [GlcNAc-(1-&gt;4)-Mur2Ac(oyl-L-Ala-gamma-D-Glu-L-Lys-D-Ala-D-Ala)](n+1)-di-trans,octa-cis-undecaprenyl diphosphate + di-trans,octa-cis-undecaprenyl diphosphate + H(+)</text>
        <dbReference type="Rhea" id="RHEA:23708"/>
        <dbReference type="Rhea" id="RHEA-COMP:9602"/>
        <dbReference type="Rhea" id="RHEA-COMP:9603"/>
        <dbReference type="ChEBI" id="CHEBI:15378"/>
        <dbReference type="ChEBI" id="CHEBI:58405"/>
        <dbReference type="ChEBI" id="CHEBI:60033"/>
        <dbReference type="ChEBI" id="CHEBI:78435"/>
        <dbReference type="EC" id="2.4.99.28"/>
    </reaction>
</comment>
<dbReference type="PANTHER" id="PTHR30474:SF2">
    <property type="entry name" value="PEPTIDOGLYCAN GLYCOSYLTRANSFERASE FTSW-RELATED"/>
    <property type="match status" value="1"/>
</dbReference>
<dbReference type="PANTHER" id="PTHR30474">
    <property type="entry name" value="CELL CYCLE PROTEIN"/>
    <property type="match status" value="1"/>
</dbReference>
<evidence type="ECO:0000256" key="1">
    <source>
        <dbReference type="ARBA" id="ARBA00004651"/>
    </source>
</evidence>
<dbReference type="GO" id="GO:0005886">
    <property type="term" value="C:plasma membrane"/>
    <property type="evidence" value="ECO:0007669"/>
    <property type="project" value="UniProtKB-SubCell"/>
</dbReference>
<feature type="transmembrane region" description="Helical" evidence="21">
    <location>
        <begin position="276"/>
        <end position="294"/>
    </location>
</feature>
<dbReference type="GO" id="GO:0071555">
    <property type="term" value="P:cell wall organization"/>
    <property type="evidence" value="ECO:0007669"/>
    <property type="project" value="UniProtKB-KW"/>
</dbReference>
<evidence type="ECO:0000256" key="7">
    <source>
        <dbReference type="ARBA" id="ARBA00022692"/>
    </source>
</evidence>
<evidence type="ECO:0000256" key="20">
    <source>
        <dbReference type="ARBA" id="ARBA00049902"/>
    </source>
</evidence>
<dbReference type="GO" id="GO:0008955">
    <property type="term" value="F:peptidoglycan glycosyltransferase activity"/>
    <property type="evidence" value="ECO:0007669"/>
    <property type="project" value="UniProtKB-EC"/>
</dbReference>
<evidence type="ECO:0000313" key="22">
    <source>
        <dbReference type="EMBL" id="PIP23987.1"/>
    </source>
</evidence>
<evidence type="ECO:0000256" key="3">
    <source>
        <dbReference type="ARBA" id="ARBA00022475"/>
    </source>
</evidence>